<dbReference type="InterPro" id="IPR050218">
    <property type="entry name" value="LptD"/>
</dbReference>
<dbReference type="PANTHER" id="PTHR30189">
    <property type="entry name" value="LPS-ASSEMBLY PROTEIN"/>
    <property type="match status" value="1"/>
</dbReference>
<dbReference type="PANTHER" id="PTHR30189:SF1">
    <property type="entry name" value="LPS-ASSEMBLY PROTEIN LPTD"/>
    <property type="match status" value="1"/>
</dbReference>
<comment type="caution">
    <text evidence="1">The sequence shown here is derived from an EMBL/GenBank/DDBJ whole genome shotgun (WGS) entry which is preliminary data.</text>
</comment>
<name>X0YVU8_9ZZZZ</name>
<proteinExistence type="predicted"/>
<protein>
    <submittedName>
        <fullName evidence="1">Uncharacterized protein</fullName>
    </submittedName>
</protein>
<reference evidence="1" key="1">
    <citation type="journal article" date="2014" name="Front. Microbiol.">
        <title>High frequency of phylogenetically diverse reductive dehalogenase-homologous genes in deep subseafloor sedimentary metagenomes.</title>
        <authorList>
            <person name="Kawai M."/>
            <person name="Futagami T."/>
            <person name="Toyoda A."/>
            <person name="Takaki Y."/>
            <person name="Nishi S."/>
            <person name="Hori S."/>
            <person name="Arai W."/>
            <person name="Tsubouchi T."/>
            <person name="Morono Y."/>
            <person name="Uchiyama I."/>
            <person name="Ito T."/>
            <person name="Fujiyama A."/>
            <person name="Inagaki F."/>
            <person name="Takami H."/>
        </authorList>
    </citation>
    <scope>NUCLEOTIDE SEQUENCE</scope>
    <source>
        <strain evidence="1">Expedition CK06-06</strain>
    </source>
</reference>
<dbReference type="GO" id="GO:0009279">
    <property type="term" value="C:cell outer membrane"/>
    <property type="evidence" value="ECO:0007669"/>
    <property type="project" value="TreeGrafter"/>
</dbReference>
<dbReference type="EMBL" id="BART01006262">
    <property type="protein sequence ID" value="GAG60345.1"/>
    <property type="molecule type" value="Genomic_DNA"/>
</dbReference>
<feature type="non-terminal residue" evidence="1">
    <location>
        <position position="155"/>
    </location>
</feature>
<sequence>MGMAVAREDVELRRADQILNTELLEYDTQTEVVTMPGKVSYEDSVMYINGTSAQYSFLEESGSFTDVDYGLVGSSARGTATEVTLEAGDHSILHHLQFTTCPGETPEWLLRAKELDLDFEEGVGTVKGAQLRFFDIPFLYLPYMTFPIDDRRKSG</sequence>
<evidence type="ECO:0000313" key="1">
    <source>
        <dbReference type="EMBL" id="GAG60345.1"/>
    </source>
</evidence>
<organism evidence="1">
    <name type="scientific">marine sediment metagenome</name>
    <dbReference type="NCBI Taxonomy" id="412755"/>
    <lineage>
        <taxon>unclassified sequences</taxon>
        <taxon>metagenomes</taxon>
        <taxon>ecological metagenomes</taxon>
    </lineage>
</organism>
<dbReference type="GO" id="GO:1990351">
    <property type="term" value="C:transporter complex"/>
    <property type="evidence" value="ECO:0007669"/>
    <property type="project" value="TreeGrafter"/>
</dbReference>
<dbReference type="AlphaFoldDB" id="X0YVU8"/>
<accession>X0YVU8</accession>
<gene>
    <name evidence="1" type="ORF">S01H4_14276</name>
</gene>